<name>A0A9X3F3P4_9BACT</name>
<gene>
    <name evidence="2" type="ORF">OV079_36160</name>
</gene>
<dbReference type="Proteomes" id="UP001150924">
    <property type="component" value="Unassembled WGS sequence"/>
</dbReference>
<dbReference type="AlphaFoldDB" id="A0A9X3F3P4"/>
<feature type="region of interest" description="Disordered" evidence="1">
    <location>
        <begin position="215"/>
        <end position="234"/>
    </location>
</feature>
<evidence type="ECO:0000313" key="3">
    <source>
        <dbReference type="Proteomes" id="UP001150924"/>
    </source>
</evidence>
<sequence length="234" mass="27429">MEREEFRRRLAEATRRLLSLTRTYVIDALPEAVTYSLAMGPWVEHVPLGPGEVLFAEDAERFRERRSCTAEETIDLLWRDGLVPLWIDMVVVAVVHERTQVEVEVSPRFVRETRELQDEERPFLIKVRNEPPWIPRGKMHGPLERFPLHWRDDPEAARVVRDPEEGRVSVRRLLLRRLLAAPRSQSTRALVRRYLHERPADLPWRDEAEQLEAIAEAEQELAGWPHDGDDEGTR</sequence>
<proteinExistence type="predicted"/>
<evidence type="ECO:0000313" key="2">
    <source>
        <dbReference type="EMBL" id="MCY1010908.1"/>
    </source>
</evidence>
<comment type="caution">
    <text evidence="2">The sequence shown here is derived from an EMBL/GenBank/DDBJ whole genome shotgun (WGS) entry which is preliminary data.</text>
</comment>
<reference evidence="2" key="1">
    <citation type="submission" date="2022-11" db="EMBL/GenBank/DDBJ databases">
        <title>Minimal conservation of predation-associated metabolite biosynthetic gene clusters underscores biosynthetic potential of Myxococcota including descriptions for ten novel species: Archangium lansinium sp. nov., Myxococcus landrumus sp. nov., Nannocystis bai.</title>
        <authorList>
            <person name="Ahearne A."/>
            <person name="Stevens C."/>
            <person name="Phillips K."/>
        </authorList>
    </citation>
    <scope>NUCLEOTIDE SEQUENCE</scope>
    <source>
        <strain evidence="2">Na p29</strain>
    </source>
</reference>
<protein>
    <submittedName>
        <fullName evidence="2">Uncharacterized protein</fullName>
    </submittedName>
</protein>
<keyword evidence="3" id="KW-1185">Reference proteome</keyword>
<organism evidence="2 3">
    <name type="scientific">Nannocystis pusilla</name>
    <dbReference type="NCBI Taxonomy" id="889268"/>
    <lineage>
        <taxon>Bacteria</taxon>
        <taxon>Pseudomonadati</taxon>
        <taxon>Myxococcota</taxon>
        <taxon>Polyangia</taxon>
        <taxon>Nannocystales</taxon>
        <taxon>Nannocystaceae</taxon>
        <taxon>Nannocystis</taxon>
    </lineage>
</organism>
<dbReference type="EMBL" id="JAPNKE010000002">
    <property type="protein sequence ID" value="MCY1010908.1"/>
    <property type="molecule type" value="Genomic_DNA"/>
</dbReference>
<dbReference type="RefSeq" id="WP_267774051.1">
    <property type="nucleotide sequence ID" value="NZ_JAPNKE010000002.1"/>
</dbReference>
<accession>A0A9X3F3P4</accession>
<evidence type="ECO:0000256" key="1">
    <source>
        <dbReference type="SAM" id="MobiDB-lite"/>
    </source>
</evidence>